<keyword evidence="2" id="KW-1185">Reference proteome</keyword>
<proteinExistence type="predicted"/>
<dbReference type="GO" id="GO:0005743">
    <property type="term" value="C:mitochondrial inner membrane"/>
    <property type="evidence" value="ECO:0007669"/>
    <property type="project" value="TreeGrafter"/>
</dbReference>
<dbReference type="Proteomes" id="UP000515162">
    <property type="component" value="Chromosome 2R"/>
</dbReference>
<protein>
    <submittedName>
        <fullName evidence="3">Uncharacterized protein LOC117136308</fullName>
    </submittedName>
</protein>
<dbReference type="GO" id="GO:0033617">
    <property type="term" value="P:mitochondrial respiratory chain complex IV assembly"/>
    <property type="evidence" value="ECO:0007669"/>
    <property type="project" value="TreeGrafter"/>
</dbReference>
<keyword evidence="1" id="KW-0472">Membrane</keyword>
<reference evidence="3" key="1">
    <citation type="submission" date="2025-08" db="UniProtKB">
        <authorList>
            <consortium name="RefSeq"/>
        </authorList>
    </citation>
    <scope>IDENTIFICATION</scope>
    <source>
        <strain evidence="3">Mau12</strain>
        <tissue evidence="3">Whole Body</tissue>
    </source>
</reference>
<gene>
    <name evidence="3" type="primary">LOC117136308</name>
</gene>
<dbReference type="GO" id="GO:0032981">
    <property type="term" value="P:mitochondrial respiratory chain complex I assembly"/>
    <property type="evidence" value="ECO:0007669"/>
    <property type="project" value="TreeGrafter"/>
</dbReference>
<evidence type="ECO:0000256" key="1">
    <source>
        <dbReference type="SAM" id="Phobius"/>
    </source>
</evidence>
<accession>A0A6P8JQ55</accession>
<name>A0A6P8JQ55_DROMA</name>
<evidence type="ECO:0000313" key="2">
    <source>
        <dbReference type="Proteomes" id="UP000515162"/>
    </source>
</evidence>
<keyword evidence="1" id="KW-0812">Transmembrane</keyword>
<organism evidence="2 3">
    <name type="scientific">Drosophila mauritiana</name>
    <name type="common">Fruit fly</name>
    <dbReference type="NCBI Taxonomy" id="7226"/>
    <lineage>
        <taxon>Eukaryota</taxon>
        <taxon>Metazoa</taxon>
        <taxon>Ecdysozoa</taxon>
        <taxon>Arthropoda</taxon>
        <taxon>Hexapoda</taxon>
        <taxon>Insecta</taxon>
        <taxon>Pterygota</taxon>
        <taxon>Neoptera</taxon>
        <taxon>Endopterygota</taxon>
        <taxon>Diptera</taxon>
        <taxon>Brachycera</taxon>
        <taxon>Muscomorpha</taxon>
        <taxon>Ephydroidea</taxon>
        <taxon>Drosophilidae</taxon>
        <taxon>Drosophila</taxon>
        <taxon>Sophophora</taxon>
    </lineage>
</organism>
<dbReference type="RefSeq" id="XP_033153046.1">
    <property type="nucleotide sequence ID" value="XM_033297155.1"/>
</dbReference>
<evidence type="ECO:0000313" key="3">
    <source>
        <dbReference type="RefSeq" id="XP_033153046.1"/>
    </source>
</evidence>
<dbReference type="PANTHER" id="PTHR47148:SF1">
    <property type="entry name" value="CYTOCHROME C OXIDASE ASSEMBLY FACTOR 1 HOMOLOG"/>
    <property type="match status" value="1"/>
</dbReference>
<dbReference type="Pfam" id="PF08695">
    <property type="entry name" value="Coa1"/>
    <property type="match status" value="1"/>
</dbReference>
<dbReference type="InterPro" id="IPR014807">
    <property type="entry name" value="Coa1"/>
</dbReference>
<keyword evidence="1" id="KW-1133">Transmembrane helix</keyword>
<dbReference type="AlphaFoldDB" id="A0A6P8JQ55"/>
<dbReference type="PANTHER" id="PTHR47148">
    <property type="entry name" value="CYTOCHROME C OXIDASE ASSEMBLY FACTOR 1 HOMOLOG"/>
    <property type="match status" value="1"/>
</dbReference>
<dbReference type="GeneID" id="117136308"/>
<sequence length="170" mass="19064">MVGLKFPSNRTLGNICVYGAVASISAVMYMKWKMEDRVKSAEYYKLALKALRSHRGAVGLLGEPIKDSGIDLSNANNNCNAEEARCEVAVRGSKDKGTLYFWASNQPDRGWLIDRLELETKLNPEKRFLLKKSEELTFDLPESITKLPAKQVDSNVILSESDQQPETHSK</sequence>
<feature type="transmembrane region" description="Helical" evidence="1">
    <location>
        <begin position="12"/>
        <end position="30"/>
    </location>
</feature>